<reference evidence="6" key="1">
    <citation type="submission" date="2025-08" db="UniProtKB">
        <authorList>
            <consortium name="Ensembl"/>
        </authorList>
    </citation>
    <scope>IDENTIFICATION</scope>
</reference>
<feature type="signal peptide" evidence="4">
    <location>
        <begin position="1"/>
        <end position="19"/>
    </location>
</feature>
<dbReference type="GeneTree" id="ENSGT00940000166581"/>
<dbReference type="GO" id="GO:0009897">
    <property type="term" value="C:external side of plasma membrane"/>
    <property type="evidence" value="ECO:0007669"/>
    <property type="project" value="TreeGrafter"/>
</dbReference>
<dbReference type="PANTHER" id="PTHR46875:SF3">
    <property type="entry name" value="CD40 MOLECULE, TNF RECEPTOR SUPERFAMILY MEMBER 5"/>
    <property type="match status" value="1"/>
</dbReference>
<feature type="disulfide bond" evidence="1">
    <location>
        <begin position="120"/>
        <end position="138"/>
    </location>
</feature>
<feature type="compositionally biased region" description="Polar residues" evidence="2">
    <location>
        <begin position="268"/>
        <end position="278"/>
    </location>
</feature>
<keyword evidence="3" id="KW-0812">Transmembrane</keyword>
<evidence type="ECO:0000259" key="5">
    <source>
        <dbReference type="PROSITE" id="PS50050"/>
    </source>
</evidence>
<dbReference type="InterPro" id="IPR052135">
    <property type="entry name" value="TNFRSF5"/>
</dbReference>
<evidence type="ECO:0000256" key="2">
    <source>
        <dbReference type="SAM" id="MobiDB-lite"/>
    </source>
</evidence>
<name>A0A8C0YUT7_CYPCA</name>
<dbReference type="PROSITE" id="PS50050">
    <property type="entry name" value="TNFR_NGFR_2"/>
    <property type="match status" value="1"/>
</dbReference>
<keyword evidence="3" id="KW-0472">Membrane</keyword>
<dbReference type="Proteomes" id="UP001108240">
    <property type="component" value="Unplaced"/>
</dbReference>
<dbReference type="AlphaFoldDB" id="A0A8C0YUT7"/>
<feature type="disulfide bond" evidence="1">
    <location>
        <begin position="99"/>
        <end position="114"/>
    </location>
</feature>
<reference evidence="6" key="2">
    <citation type="submission" date="2025-09" db="UniProtKB">
        <authorList>
            <consortium name="Ensembl"/>
        </authorList>
    </citation>
    <scope>IDENTIFICATION</scope>
</reference>
<dbReference type="OMA" id="QTHDTVC"/>
<dbReference type="PANTHER" id="PTHR46875">
    <property type="entry name" value="TUMOR NECROSIS FACTOR RECEPTOR SUPERFAMILY MEMBER 5"/>
    <property type="match status" value="1"/>
</dbReference>
<organism evidence="6 7">
    <name type="scientific">Cyprinus carpio carpio</name>
    <dbReference type="NCBI Taxonomy" id="630221"/>
    <lineage>
        <taxon>Eukaryota</taxon>
        <taxon>Metazoa</taxon>
        <taxon>Chordata</taxon>
        <taxon>Craniata</taxon>
        <taxon>Vertebrata</taxon>
        <taxon>Euteleostomi</taxon>
        <taxon>Actinopterygii</taxon>
        <taxon>Neopterygii</taxon>
        <taxon>Teleostei</taxon>
        <taxon>Ostariophysi</taxon>
        <taxon>Cypriniformes</taxon>
        <taxon>Cyprinidae</taxon>
        <taxon>Cyprininae</taxon>
        <taxon>Cyprinus</taxon>
    </lineage>
</organism>
<feature type="region of interest" description="Disordered" evidence="2">
    <location>
        <begin position="253"/>
        <end position="297"/>
    </location>
</feature>
<feature type="domain" description="TNFR-Cys" evidence="5">
    <location>
        <begin position="98"/>
        <end position="138"/>
    </location>
</feature>
<dbReference type="SUPFAM" id="SSF57586">
    <property type="entry name" value="TNF receptor-like"/>
    <property type="match status" value="2"/>
</dbReference>
<dbReference type="Gene3D" id="2.10.50.10">
    <property type="entry name" value="Tumor Necrosis Factor Receptor, subunit A, domain 2"/>
    <property type="match status" value="2"/>
</dbReference>
<feature type="transmembrane region" description="Helical" evidence="3">
    <location>
        <begin position="189"/>
        <end position="212"/>
    </location>
</feature>
<dbReference type="InterPro" id="IPR001368">
    <property type="entry name" value="TNFR/NGFR_Cys_rich_reg"/>
</dbReference>
<keyword evidence="3" id="KW-1133">Transmembrane helix</keyword>
<accession>A0A8C0YUT7</accession>
<feature type="chain" id="PRO_5039886712" evidence="4">
    <location>
        <begin position="20"/>
        <end position="297"/>
    </location>
</feature>
<evidence type="ECO:0000256" key="1">
    <source>
        <dbReference type="PROSITE-ProRule" id="PRU00206"/>
    </source>
</evidence>
<dbReference type="GO" id="GO:0002768">
    <property type="term" value="P:immune response-regulating cell surface receptor signaling pathway"/>
    <property type="evidence" value="ECO:0007669"/>
    <property type="project" value="TreeGrafter"/>
</dbReference>
<comment type="caution">
    <text evidence="1">Lacks conserved residue(s) required for the propagation of feature annotation.</text>
</comment>
<dbReference type="Pfam" id="PF00020">
    <property type="entry name" value="TNFR_c6"/>
    <property type="match status" value="1"/>
</dbReference>
<dbReference type="SMART" id="SM00208">
    <property type="entry name" value="TNFR"/>
    <property type="match status" value="3"/>
</dbReference>
<proteinExistence type="predicted"/>
<evidence type="ECO:0000256" key="4">
    <source>
        <dbReference type="SAM" id="SignalP"/>
    </source>
</evidence>
<sequence length="297" mass="33217">MKTVAILCLLVTLLYLVSCCEEETHYRKQDKCCKKCGPGKRMLVDDNCEDPRCQDCKDGEYQSGYTNKTKCERQPSCDPNLHFQQQMNPSKTSLSKCECKPGYYCTQYDDCNTCREHKVCKPGQRVVTKGSPVSDTVCEACKNGTFSTQESADTCKEWAICEYGYDKNAPGSLTSDRICVEGRPTQRGVIVVGVVVLLLILIAGVAAILYMTKRHKCWKKIKLPEQAPKIAGLNIRRLHQDADVERAIQPLNQQPEEVDEINGPVSPTPSNVTENGNVVEQEWGKEPVYPSAESNSY</sequence>
<dbReference type="GO" id="GO:0035631">
    <property type="term" value="C:CD40 receptor complex"/>
    <property type="evidence" value="ECO:0007669"/>
    <property type="project" value="TreeGrafter"/>
</dbReference>
<evidence type="ECO:0000313" key="6">
    <source>
        <dbReference type="Ensembl" id="ENSCCRP00000011105.2"/>
    </source>
</evidence>
<keyword evidence="1" id="KW-1015">Disulfide bond</keyword>
<keyword evidence="7" id="KW-1185">Reference proteome</keyword>
<dbReference type="Ensembl" id="ENSCCRT00000012155.2">
    <property type="protein sequence ID" value="ENSCCRP00000011105.2"/>
    <property type="gene ID" value="ENSCCRG00000006461.2"/>
</dbReference>
<keyword evidence="4" id="KW-0732">Signal</keyword>
<evidence type="ECO:0000256" key="3">
    <source>
        <dbReference type="SAM" id="Phobius"/>
    </source>
</evidence>
<evidence type="ECO:0000313" key="7">
    <source>
        <dbReference type="Proteomes" id="UP001108240"/>
    </source>
</evidence>
<protein>
    <submittedName>
        <fullName evidence="6">CD40 molecule, TNF receptor superfamily member 5</fullName>
    </submittedName>
</protein>
<feature type="repeat" description="TNFR-Cys" evidence="1">
    <location>
        <begin position="98"/>
        <end position="138"/>
    </location>
</feature>